<keyword evidence="4" id="KW-1185">Reference proteome</keyword>
<dbReference type="PANTHER" id="PTHR47186:SF19">
    <property type="entry name" value="LEUCINE-RICH REPEAT-CONTAINING PROTEIN 2"/>
    <property type="match status" value="1"/>
</dbReference>
<dbReference type="Pfam" id="PF25019">
    <property type="entry name" value="LRR_R13L1-DRL21"/>
    <property type="match status" value="1"/>
</dbReference>
<evidence type="ECO:0000256" key="1">
    <source>
        <dbReference type="SAM" id="Coils"/>
    </source>
</evidence>
<sequence length="380" mass="43293">MQVGGSFISSSMNILFDRLASQGELLKMVHKHKNDVRISKKLRMTLLGLLAVLSDKENKQTLNKYDKLEDTIETLKDLQEKIGDLRLKEQFGLTKQETRTPTTSFVDDCDIFGRHKEIEDLIKRLLSEDANGKKSDCSSYCWNGRHGSCLNIPLPVSKLKSLHVLVGAKFLLGGPCGFSMEDFCELHNLYGSLSILELQNVVDRREAVNAKMREKNHVEKLSLEWSRRSIAENSQTERDIVDEEPLGEMSYCNMFLEELSLRECDDISPEFVPGAHKLKVSCCSNLTRFMIPTATEIVNLTSCRNLEKLLVPCGGIHITYLNVWDCLKLKWLPERMQELLPSLKIIQMWDCGETKSILERGLPFNLQQLVISHCMELVNG</sequence>
<feature type="domain" description="R13L1/DRL21-like LRR repeat region" evidence="2">
    <location>
        <begin position="183"/>
        <end position="243"/>
    </location>
</feature>
<dbReference type="Gramene" id="Solyc11g043070.2.1">
    <property type="protein sequence ID" value="Solyc11g043070.2.1"/>
    <property type="gene ID" value="Solyc11g043070.2"/>
</dbReference>
<dbReference type="AlphaFoldDB" id="A0A3Q7IW19"/>
<keyword evidence="1" id="KW-0175">Coiled coil</keyword>
<dbReference type="EnsemblPlants" id="Solyc11g043070.2.1">
    <property type="protein sequence ID" value="Solyc11g043070.2.1"/>
    <property type="gene ID" value="Solyc11g043070.2"/>
</dbReference>
<accession>A0A3Q7IW19</accession>
<proteinExistence type="predicted"/>
<dbReference type="PaxDb" id="4081-Solyc11g043060.1.1"/>
<dbReference type="SUPFAM" id="SSF52058">
    <property type="entry name" value="L domain-like"/>
    <property type="match status" value="1"/>
</dbReference>
<organism evidence="3">
    <name type="scientific">Solanum lycopersicum</name>
    <name type="common">Tomato</name>
    <name type="synonym">Lycopersicon esculentum</name>
    <dbReference type="NCBI Taxonomy" id="4081"/>
    <lineage>
        <taxon>Eukaryota</taxon>
        <taxon>Viridiplantae</taxon>
        <taxon>Streptophyta</taxon>
        <taxon>Embryophyta</taxon>
        <taxon>Tracheophyta</taxon>
        <taxon>Spermatophyta</taxon>
        <taxon>Magnoliopsida</taxon>
        <taxon>eudicotyledons</taxon>
        <taxon>Gunneridae</taxon>
        <taxon>Pentapetalae</taxon>
        <taxon>asterids</taxon>
        <taxon>lamiids</taxon>
        <taxon>Solanales</taxon>
        <taxon>Solanaceae</taxon>
        <taxon>Solanoideae</taxon>
        <taxon>Solaneae</taxon>
        <taxon>Solanum</taxon>
        <taxon>Solanum subgen. Lycopersicon</taxon>
    </lineage>
</organism>
<name>A0A3Q7IW19_SOLLC</name>
<reference evidence="3" key="2">
    <citation type="submission" date="2019-01" db="UniProtKB">
        <authorList>
            <consortium name="EnsemblPlants"/>
        </authorList>
    </citation>
    <scope>IDENTIFICATION</scope>
    <source>
        <strain evidence="3">cv. Heinz 1706</strain>
    </source>
</reference>
<dbReference type="InParanoid" id="A0A3Q7IW19"/>
<dbReference type="PANTHER" id="PTHR47186">
    <property type="entry name" value="LEUCINE-RICH REPEAT-CONTAINING PROTEIN 57"/>
    <property type="match status" value="1"/>
</dbReference>
<reference evidence="3" key="1">
    <citation type="journal article" date="2012" name="Nature">
        <title>The tomato genome sequence provides insights into fleshy fruit evolution.</title>
        <authorList>
            <consortium name="Tomato Genome Consortium"/>
        </authorList>
    </citation>
    <scope>NUCLEOTIDE SEQUENCE [LARGE SCALE GENOMIC DNA]</scope>
    <source>
        <strain evidence="3">cv. Heinz 1706</strain>
    </source>
</reference>
<evidence type="ECO:0000313" key="3">
    <source>
        <dbReference type="EnsemblPlants" id="Solyc11g043070.2.1"/>
    </source>
</evidence>
<dbReference type="Proteomes" id="UP000004994">
    <property type="component" value="Chromosome 11"/>
</dbReference>
<dbReference type="InterPro" id="IPR056789">
    <property type="entry name" value="LRR_R13L1-DRL21"/>
</dbReference>
<evidence type="ECO:0000259" key="2">
    <source>
        <dbReference type="Pfam" id="PF25019"/>
    </source>
</evidence>
<protein>
    <recommendedName>
        <fullName evidence="2">R13L1/DRL21-like LRR repeat region domain-containing protein</fullName>
    </recommendedName>
</protein>
<feature type="coiled-coil region" evidence="1">
    <location>
        <begin position="58"/>
        <end position="88"/>
    </location>
</feature>
<evidence type="ECO:0000313" key="4">
    <source>
        <dbReference type="Proteomes" id="UP000004994"/>
    </source>
</evidence>